<keyword evidence="3" id="KW-1185">Reference proteome</keyword>
<accession>A0A1T5AF60</accession>
<dbReference type="Gene3D" id="3.40.630.30">
    <property type="match status" value="1"/>
</dbReference>
<dbReference type="PANTHER" id="PTHR43138">
    <property type="entry name" value="ACETYLTRANSFERASE, GNAT FAMILY"/>
    <property type="match status" value="1"/>
</dbReference>
<dbReference type="PROSITE" id="PS51186">
    <property type="entry name" value="GNAT"/>
    <property type="match status" value="1"/>
</dbReference>
<evidence type="ECO:0000259" key="1">
    <source>
        <dbReference type="PROSITE" id="PS51186"/>
    </source>
</evidence>
<organism evidence="2 3">
    <name type="scientific">Sphingopyxis flava</name>
    <dbReference type="NCBI Taxonomy" id="1507287"/>
    <lineage>
        <taxon>Bacteria</taxon>
        <taxon>Pseudomonadati</taxon>
        <taxon>Pseudomonadota</taxon>
        <taxon>Alphaproteobacteria</taxon>
        <taxon>Sphingomonadales</taxon>
        <taxon>Sphingomonadaceae</taxon>
        <taxon>Sphingopyxis</taxon>
    </lineage>
</organism>
<dbReference type="Pfam" id="PF00583">
    <property type="entry name" value="Acetyltransf_1"/>
    <property type="match status" value="1"/>
</dbReference>
<keyword evidence="2" id="KW-0012">Acyltransferase</keyword>
<gene>
    <name evidence="2" type="ORF">SAMN06295937_1003157</name>
</gene>
<dbReference type="AlphaFoldDB" id="A0A1T5AF60"/>
<dbReference type="CDD" id="cd04301">
    <property type="entry name" value="NAT_SF"/>
    <property type="match status" value="1"/>
</dbReference>
<sequence length="163" mass="17858">MIIRPAVPADVPAIAAIIMPTIREGSTYSCDPGMSEDEALAMWFAPDKQVFAAQEEEKGEILGTYYLRANQGGGGGHVCNCGYMTRADAAGRGIARQMCEHSIHRARASGYRAMQFNFVVSTNERAVRLWTSLGFEIVGGLPEAFRLPSGEYVDAFVMYRKLV</sequence>
<dbReference type="GO" id="GO:0016747">
    <property type="term" value="F:acyltransferase activity, transferring groups other than amino-acyl groups"/>
    <property type="evidence" value="ECO:0007669"/>
    <property type="project" value="InterPro"/>
</dbReference>
<proteinExistence type="predicted"/>
<dbReference type="EMBL" id="FUYP01000003">
    <property type="protein sequence ID" value="SKB33407.1"/>
    <property type="molecule type" value="Genomic_DNA"/>
</dbReference>
<dbReference type="OrthoDB" id="9788300at2"/>
<keyword evidence="2" id="KW-0808">Transferase</keyword>
<dbReference type="PANTHER" id="PTHR43138:SF1">
    <property type="entry name" value="N-ACETYLTRANSFERASE ACA1"/>
    <property type="match status" value="1"/>
</dbReference>
<feature type="domain" description="N-acetyltransferase" evidence="1">
    <location>
        <begin position="1"/>
        <end position="163"/>
    </location>
</feature>
<dbReference type="RefSeq" id="WP_079637335.1">
    <property type="nucleotide sequence ID" value="NZ_FUYP01000003.1"/>
</dbReference>
<dbReference type="InterPro" id="IPR016181">
    <property type="entry name" value="Acyl_CoA_acyltransferase"/>
</dbReference>
<dbReference type="InterPro" id="IPR000182">
    <property type="entry name" value="GNAT_dom"/>
</dbReference>
<protein>
    <submittedName>
        <fullName evidence="2">L-amino acid N-acyltransferase YncA</fullName>
    </submittedName>
</protein>
<name>A0A1T5AF60_9SPHN</name>
<dbReference type="Proteomes" id="UP000190044">
    <property type="component" value="Unassembled WGS sequence"/>
</dbReference>
<evidence type="ECO:0000313" key="2">
    <source>
        <dbReference type="EMBL" id="SKB33407.1"/>
    </source>
</evidence>
<dbReference type="InterPro" id="IPR052742">
    <property type="entry name" value="Mito_N-acetyltransferase"/>
</dbReference>
<evidence type="ECO:0000313" key="3">
    <source>
        <dbReference type="Proteomes" id="UP000190044"/>
    </source>
</evidence>
<reference evidence="3" key="1">
    <citation type="submission" date="2017-02" db="EMBL/GenBank/DDBJ databases">
        <authorList>
            <person name="Varghese N."/>
            <person name="Submissions S."/>
        </authorList>
    </citation>
    <scope>NUCLEOTIDE SEQUENCE [LARGE SCALE GENOMIC DNA]</scope>
    <source>
        <strain evidence="3">R11H</strain>
    </source>
</reference>
<dbReference type="SUPFAM" id="SSF55729">
    <property type="entry name" value="Acyl-CoA N-acyltransferases (Nat)"/>
    <property type="match status" value="1"/>
</dbReference>